<keyword evidence="6 11" id="KW-1133">Transmembrane helix</keyword>
<keyword evidence="4 11" id="KW-0812">Transmembrane</keyword>
<feature type="transmembrane region" description="Helical" evidence="11">
    <location>
        <begin position="20"/>
        <end position="42"/>
    </location>
</feature>
<evidence type="ECO:0000256" key="5">
    <source>
        <dbReference type="ARBA" id="ARBA00022967"/>
    </source>
</evidence>
<keyword evidence="12" id="KW-0496">Mitochondrion</keyword>
<reference evidence="12" key="1">
    <citation type="submission" date="2015-09" db="EMBL/GenBank/DDBJ databases">
        <title>Staphyliniformia phylogenetics from de novo mitogenomic assemblies.</title>
        <authorList>
            <person name="Favreau E.A."/>
            <person name="Linard B."/>
            <person name="Vogler A.P."/>
        </authorList>
    </citation>
    <scope>NUCLEOTIDE SEQUENCE</scope>
</reference>
<evidence type="ECO:0000256" key="3">
    <source>
        <dbReference type="ARBA" id="ARBA00016612"/>
    </source>
</evidence>
<organism evidence="12">
    <name type="scientific">Pselaphinae sp. 2 EF-2015</name>
    <dbReference type="NCBI Taxonomy" id="1756856"/>
    <lineage>
        <taxon>Eukaryota</taxon>
        <taxon>Metazoa</taxon>
        <taxon>Ecdysozoa</taxon>
        <taxon>Arthropoda</taxon>
        <taxon>Hexapoda</taxon>
        <taxon>Insecta</taxon>
        <taxon>Pterygota</taxon>
        <taxon>Neoptera</taxon>
        <taxon>Endopterygota</taxon>
        <taxon>Coleoptera</taxon>
        <taxon>Polyphaga</taxon>
        <taxon>Staphyliniformia</taxon>
        <taxon>Staphylinidae</taxon>
        <taxon>Omaliinae group</taxon>
        <taxon>Pselaphinae</taxon>
    </lineage>
</organism>
<keyword evidence="5" id="KW-1278">Translocase</keyword>
<evidence type="ECO:0000256" key="7">
    <source>
        <dbReference type="ARBA" id="ARBA00023027"/>
    </source>
</evidence>
<evidence type="ECO:0000256" key="11">
    <source>
        <dbReference type="SAM" id="Phobius"/>
    </source>
</evidence>
<dbReference type="GO" id="GO:0008137">
    <property type="term" value="F:NADH dehydrogenase (ubiquinone) activity"/>
    <property type="evidence" value="ECO:0007669"/>
    <property type="project" value="UniProtKB-EC"/>
</dbReference>
<geneLocation type="mitochondrion" evidence="12"/>
<evidence type="ECO:0000256" key="9">
    <source>
        <dbReference type="ARBA" id="ARBA00031586"/>
    </source>
</evidence>
<dbReference type="EMBL" id="KT780680">
    <property type="protein sequence ID" value="ALO70978.1"/>
    <property type="molecule type" value="Genomic_DNA"/>
</dbReference>
<evidence type="ECO:0000256" key="1">
    <source>
        <dbReference type="ARBA" id="ARBA00004141"/>
    </source>
</evidence>
<feature type="transmembrane region" description="Helical" evidence="11">
    <location>
        <begin position="48"/>
        <end position="72"/>
    </location>
</feature>
<comment type="subcellular location">
    <subcellularLocation>
        <location evidence="1">Membrane</location>
        <topology evidence="1">Multi-pass membrane protein</topology>
    </subcellularLocation>
</comment>
<evidence type="ECO:0000256" key="6">
    <source>
        <dbReference type="ARBA" id="ARBA00022989"/>
    </source>
</evidence>
<accession>A0A0S2M8G4</accession>
<comment type="similarity">
    <text evidence="2">Belongs to the complex I subunit 4L family.</text>
</comment>
<gene>
    <name evidence="12" type="primary">nad4l</name>
</gene>
<keyword evidence="7" id="KW-0520">NAD</keyword>
<dbReference type="InterPro" id="IPR039428">
    <property type="entry name" value="NUOK/Mnh_C1-like"/>
</dbReference>
<proteinExistence type="inferred from homology"/>
<dbReference type="GO" id="GO:0016020">
    <property type="term" value="C:membrane"/>
    <property type="evidence" value="ECO:0007669"/>
    <property type="project" value="UniProtKB-SubCell"/>
</dbReference>
<name>A0A0S2M8G4_9COLE</name>
<evidence type="ECO:0000256" key="8">
    <source>
        <dbReference type="ARBA" id="ARBA00023136"/>
    </source>
</evidence>
<keyword evidence="8 11" id="KW-0472">Membrane</keyword>
<sequence length="87" mass="10401">MLMFMGSLIIFSLKHKHFLLMLLSLELIVLILYFNMFLLFLMYDYELYLLKIYLIMSVCEGVLGLSLLVCMIRSYGNDYMKNLIILW</sequence>
<comment type="catalytic activity">
    <reaction evidence="10">
        <text>a ubiquinone + NADH + 5 H(+)(in) = a ubiquinol + NAD(+) + 4 H(+)(out)</text>
        <dbReference type="Rhea" id="RHEA:29091"/>
        <dbReference type="Rhea" id="RHEA-COMP:9565"/>
        <dbReference type="Rhea" id="RHEA-COMP:9566"/>
        <dbReference type="ChEBI" id="CHEBI:15378"/>
        <dbReference type="ChEBI" id="CHEBI:16389"/>
        <dbReference type="ChEBI" id="CHEBI:17976"/>
        <dbReference type="ChEBI" id="CHEBI:57540"/>
        <dbReference type="ChEBI" id="CHEBI:57945"/>
        <dbReference type="EC" id="7.1.1.2"/>
    </reaction>
</comment>
<dbReference type="Pfam" id="PF00420">
    <property type="entry name" value="Oxidored_q2"/>
    <property type="match status" value="1"/>
</dbReference>
<dbReference type="AlphaFoldDB" id="A0A0S2M8G4"/>
<protein>
    <recommendedName>
        <fullName evidence="3">NADH-ubiquinone oxidoreductase chain 4L</fullName>
    </recommendedName>
    <alternativeName>
        <fullName evidence="9">NADH dehydrogenase subunit 4L</fullName>
    </alternativeName>
</protein>
<evidence type="ECO:0000256" key="2">
    <source>
        <dbReference type="ARBA" id="ARBA00010519"/>
    </source>
</evidence>
<evidence type="ECO:0000256" key="10">
    <source>
        <dbReference type="ARBA" id="ARBA00049551"/>
    </source>
</evidence>
<dbReference type="Gene3D" id="1.10.287.3510">
    <property type="match status" value="1"/>
</dbReference>
<evidence type="ECO:0000256" key="4">
    <source>
        <dbReference type="ARBA" id="ARBA00022692"/>
    </source>
</evidence>
<evidence type="ECO:0000313" key="12">
    <source>
        <dbReference type="EMBL" id="ALO70978.1"/>
    </source>
</evidence>